<dbReference type="AlphaFoldDB" id="A0A1E3PPX6"/>
<dbReference type="InterPro" id="IPR002109">
    <property type="entry name" value="Glutaredoxin"/>
</dbReference>
<feature type="signal peptide" evidence="1">
    <location>
        <begin position="1"/>
        <end position="16"/>
    </location>
</feature>
<proteinExistence type="predicted"/>
<dbReference type="Gene3D" id="3.40.30.10">
    <property type="entry name" value="Glutaredoxin"/>
    <property type="match status" value="1"/>
</dbReference>
<dbReference type="GO" id="GO:0015038">
    <property type="term" value="F:glutathione disulfide oxidoreductase activity"/>
    <property type="evidence" value="ECO:0007669"/>
    <property type="project" value="TreeGrafter"/>
</dbReference>
<dbReference type="STRING" id="857566.A0A1E3PPX6"/>
<feature type="domain" description="Glutaredoxin" evidence="2">
    <location>
        <begin position="35"/>
        <end position="60"/>
    </location>
</feature>
<dbReference type="GO" id="GO:0005737">
    <property type="term" value="C:cytoplasm"/>
    <property type="evidence" value="ECO:0007669"/>
    <property type="project" value="TreeGrafter"/>
</dbReference>
<feature type="chain" id="PRO_5009133922" evidence="1">
    <location>
        <begin position="17"/>
        <end position="138"/>
    </location>
</feature>
<name>A0A1E3PPX6_9ASCO</name>
<evidence type="ECO:0000313" key="3">
    <source>
        <dbReference type="EMBL" id="ODQ66897.1"/>
    </source>
</evidence>
<evidence type="ECO:0000256" key="1">
    <source>
        <dbReference type="SAM" id="SignalP"/>
    </source>
</evidence>
<dbReference type="PROSITE" id="PS00195">
    <property type="entry name" value="GLUTAREDOXIN_1"/>
    <property type="match status" value="1"/>
</dbReference>
<reference evidence="3 4" key="1">
    <citation type="journal article" date="2016" name="Proc. Natl. Acad. Sci. U.S.A.">
        <title>Comparative genomics of biotechnologically important yeasts.</title>
        <authorList>
            <person name="Riley R."/>
            <person name="Haridas S."/>
            <person name="Wolfe K.H."/>
            <person name="Lopes M.R."/>
            <person name="Hittinger C.T."/>
            <person name="Goeker M."/>
            <person name="Salamov A.A."/>
            <person name="Wisecaver J.H."/>
            <person name="Long T.M."/>
            <person name="Calvey C.H."/>
            <person name="Aerts A.L."/>
            <person name="Barry K.W."/>
            <person name="Choi C."/>
            <person name="Clum A."/>
            <person name="Coughlan A.Y."/>
            <person name="Deshpande S."/>
            <person name="Douglass A.P."/>
            <person name="Hanson S.J."/>
            <person name="Klenk H.-P."/>
            <person name="LaButti K.M."/>
            <person name="Lapidus A."/>
            <person name="Lindquist E.A."/>
            <person name="Lipzen A.M."/>
            <person name="Meier-Kolthoff J.P."/>
            <person name="Ohm R.A."/>
            <person name="Otillar R.P."/>
            <person name="Pangilinan J.L."/>
            <person name="Peng Y."/>
            <person name="Rokas A."/>
            <person name="Rosa C.A."/>
            <person name="Scheuner C."/>
            <person name="Sibirny A.A."/>
            <person name="Slot J.C."/>
            <person name="Stielow J.B."/>
            <person name="Sun H."/>
            <person name="Kurtzman C.P."/>
            <person name="Blackwell M."/>
            <person name="Grigoriev I.V."/>
            <person name="Jeffries T.W."/>
        </authorList>
    </citation>
    <scope>NUCLEOTIDE SEQUENCE [LARGE SCALE GENOMIC DNA]</scope>
    <source>
        <strain evidence="3 4">DSM 6958</strain>
    </source>
</reference>
<keyword evidence="4" id="KW-1185">Reference proteome</keyword>
<dbReference type="EMBL" id="KV454407">
    <property type="protein sequence ID" value="ODQ66897.1"/>
    <property type="molecule type" value="Genomic_DNA"/>
</dbReference>
<dbReference type="Pfam" id="PF00462">
    <property type="entry name" value="Glutaredoxin"/>
    <property type="match status" value="2"/>
</dbReference>
<dbReference type="PANTHER" id="PTHR45694:SF18">
    <property type="entry name" value="GLUTAREDOXIN-1-RELATED"/>
    <property type="match status" value="1"/>
</dbReference>
<dbReference type="PROSITE" id="PS51354">
    <property type="entry name" value="GLUTAREDOXIN_2"/>
    <property type="match status" value="1"/>
</dbReference>
<dbReference type="InterPro" id="IPR036249">
    <property type="entry name" value="Thioredoxin-like_sf"/>
</dbReference>
<dbReference type="GO" id="GO:0034599">
    <property type="term" value="P:cellular response to oxidative stress"/>
    <property type="evidence" value="ECO:0007669"/>
    <property type="project" value="TreeGrafter"/>
</dbReference>
<accession>A0A1E3PPX6</accession>
<evidence type="ECO:0000313" key="4">
    <source>
        <dbReference type="Proteomes" id="UP000095009"/>
    </source>
</evidence>
<keyword evidence="1" id="KW-0732">Signal</keyword>
<dbReference type="CDD" id="cd03419">
    <property type="entry name" value="GRX_GRXh_1_2_like"/>
    <property type="match status" value="1"/>
</dbReference>
<dbReference type="OrthoDB" id="418495at2759"/>
<protein>
    <submittedName>
        <fullName evidence="3">Glutaredoxin</fullName>
    </submittedName>
</protein>
<dbReference type="PANTHER" id="PTHR45694">
    <property type="entry name" value="GLUTAREDOXIN 2"/>
    <property type="match status" value="1"/>
</dbReference>
<dbReference type="SUPFAM" id="SSF52833">
    <property type="entry name" value="Thioredoxin-like"/>
    <property type="match status" value="1"/>
</dbReference>
<evidence type="ECO:0000259" key="2">
    <source>
        <dbReference type="Pfam" id="PF00462"/>
    </source>
</evidence>
<gene>
    <name evidence="3" type="ORF">NADFUDRAFT_49350</name>
</gene>
<dbReference type="InterPro" id="IPR011767">
    <property type="entry name" value="GLR_AS"/>
</dbReference>
<organism evidence="3 4">
    <name type="scientific">Nadsonia fulvescens var. elongata DSM 6958</name>
    <dbReference type="NCBI Taxonomy" id="857566"/>
    <lineage>
        <taxon>Eukaryota</taxon>
        <taxon>Fungi</taxon>
        <taxon>Dikarya</taxon>
        <taxon>Ascomycota</taxon>
        <taxon>Saccharomycotina</taxon>
        <taxon>Dipodascomycetes</taxon>
        <taxon>Dipodascales</taxon>
        <taxon>Dipodascales incertae sedis</taxon>
        <taxon>Nadsonia</taxon>
    </lineage>
</organism>
<sequence>MWTFLKSLFFAPAASPETVQRLTTEIESITTQSKIVVASKSHCPYCTRTKQTLASYGIQLEPLTDFETPVSPQGKSILLELNQLSDGSLIQDILQRISGQRTVPNIYINGKHIGGNSDLQALHTSGQLELLLKSAGLI</sequence>
<feature type="domain" description="Glutaredoxin" evidence="2">
    <location>
        <begin position="87"/>
        <end position="113"/>
    </location>
</feature>
<dbReference type="Proteomes" id="UP000095009">
    <property type="component" value="Unassembled WGS sequence"/>
</dbReference>